<feature type="transmembrane region" description="Helical" evidence="1">
    <location>
        <begin position="21"/>
        <end position="44"/>
    </location>
</feature>
<name>A0A9Q9HBQ3_9RHOB</name>
<accession>A0A9Q9HBQ3</accession>
<dbReference type="InterPro" id="IPR010319">
    <property type="entry name" value="Transglutaminase-like_Cys_pept"/>
</dbReference>
<dbReference type="Pfam" id="PF06035">
    <property type="entry name" value="Peptidase_C93"/>
    <property type="match status" value="1"/>
</dbReference>
<evidence type="ECO:0000313" key="3">
    <source>
        <dbReference type="Proteomes" id="UP001057991"/>
    </source>
</evidence>
<dbReference type="PANTHER" id="PTHR39327:SF1">
    <property type="entry name" value="BLR5470 PROTEIN"/>
    <property type="match status" value="1"/>
</dbReference>
<dbReference type="Gene3D" id="3.10.620.30">
    <property type="match status" value="1"/>
</dbReference>
<gene>
    <name evidence="2" type="ORF">K3X48_06850</name>
</gene>
<dbReference type="PANTHER" id="PTHR39327">
    <property type="match status" value="1"/>
</dbReference>
<organism evidence="2 3">
    <name type="scientific">Aliiroseovarius crassostreae</name>
    <dbReference type="NCBI Taxonomy" id="154981"/>
    <lineage>
        <taxon>Bacteria</taxon>
        <taxon>Pseudomonadati</taxon>
        <taxon>Pseudomonadota</taxon>
        <taxon>Alphaproteobacteria</taxon>
        <taxon>Rhodobacterales</taxon>
        <taxon>Paracoccaceae</taxon>
        <taxon>Aliiroseovarius</taxon>
    </lineage>
</organism>
<keyword evidence="1" id="KW-1133">Transmembrane helix</keyword>
<keyword evidence="1" id="KW-0472">Membrane</keyword>
<dbReference type="RefSeq" id="WP_259786835.1">
    <property type="nucleotide sequence ID" value="NZ_CP080772.1"/>
</dbReference>
<evidence type="ECO:0000256" key="1">
    <source>
        <dbReference type="SAM" id="Phobius"/>
    </source>
</evidence>
<sequence>MKQYVMPGGRLRVASAVKSMIFVAVGAVMLGGAEVATAAGGYFVPNKGQVAAPPGARTLCQTYRWACSTGSADRAVSPGEMKVVRQINSHVNRTIRPVDDQKQYGVAERWTMPSRLGGDCEDYALAKKHALIGQGISPQRLLIATVLDRKRNSHAVLVYRSAKGDLILDNVTNKIRSWQDTRYVFLRMQDPNNPARWVNVFAGG</sequence>
<dbReference type="AlphaFoldDB" id="A0A9Q9HBQ3"/>
<keyword evidence="1" id="KW-0812">Transmembrane</keyword>
<proteinExistence type="predicted"/>
<dbReference type="GeneID" id="75102989"/>
<dbReference type="Proteomes" id="UP001057991">
    <property type="component" value="Chromosome"/>
</dbReference>
<reference evidence="2" key="1">
    <citation type="submission" date="2021-08" db="EMBL/GenBank/DDBJ databases">
        <authorList>
            <person name="Nwanade C."/>
            <person name="Wang M."/>
            <person name="Masoudi A."/>
            <person name="Yu Z."/>
            <person name="Liu J."/>
        </authorList>
    </citation>
    <scope>NUCLEOTIDE SEQUENCE</scope>
    <source>
        <strain evidence="2">S056</strain>
    </source>
</reference>
<evidence type="ECO:0000313" key="2">
    <source>
        <dbReference type="EMBL" id="UWP96688.1"/>
    </source>
</evidence>
<protein>
    <submittedName>
        <fullName evidence="2">Transglutaminase-like cysteine peptidase</fullName>
    </submittedName>
</protein>
<dbReference type="EMBL" id="CP080776">
    <property type="protein sequence ID" value="UWP96688.1"/>
    <property type="molecule type" value="Genomic_DNA"/>
</dbReference>